<comment type="caution">
    <text evidence="2">The sequence shown here is derived from an EMBL/GenBank/DDBJ whole genome shotgun (WGS) entry which is preliminary data.</text>
</comment>
<reference evidence="2 3" key="1">
    <citation type="submission" date="2015-09" db="EMBL/GenBank/DDBJ databases">
        <title>Draft genome sequence of Kouleothrix aurantiaca JCM 19913.</title>
        <authorList>
            <person name="Hemp J."/>
        </authorList>
    </citation>
    <scope>NUCLEOTIDE SEQUENCE [LARGE SCALE GENOMIC DNA]</scope>
    <source>
        <strain evidence="2 3">COM-B</strain>
    </source>
</reference>
<sequence length="85" mass="8963">GIIDWGDITAGDPATDLSGVWMLFGSAAVRQQALEAYGPVSAATLVRARGWALAFGLILLDSGMVDNPRNAALGAQTLRRVLEHE</sequence>
<evidence type="ECO:0000313" key="2">
    <source>
        <dbReference type="EMBL" id="KPV53725.1"/>
    </source>
</evidence>
<evidence type="ECO:0000313" key="3">
    <source>
        <dbReference type="Proteomes" id="UP000050509"/>
    </source>
</evidence>
<evidence type="ECO:0000259" key="1">
    <source>
        <dbReference type="Pfam" id="PF01636"/>
    </source>
</evidence>
<feature type="non-terminal residue" evidence="2">
    <location>
        <position position="1"/>
    </location>
</feature>
<proteinExistence type="predicted"/>
<dbReference type="Gene3D" id="3.90.1200.10">
    <property type="match status" value="1"/>
</dbReference>
<accession>A0A0N8PSU8</accession>
<organism evidence="2 3">
    <name type="scientific">Kouleothrix aurantiaca</name>
    <dbReference type="NCBI Taxonomy" id="186479"/>
    <lineage>
        <taxon>Bacteria</taxon>
        <taxon>Bacillati</taxon>
        <taxon>Chloroflexota</taxon>
        <taxon>Chloroflexia</taxon>
        <taxon>Chloroflexales</taxon>
        <taxon>Roseiflexineae</taxon>
        <taxon>Roseiflexaceae</taxon>
        <taxon>Kouleothrix</taxon>
    </lineage>
</organism>
<name>A0A0N8PSU8_9CHLR</name>
<dbReference type="InterPro" id="IPR002575">
    <property type="entry name" value="Aminoglycoside_PTrfase"/>
</dbReference>
<dbReference type="Pfam" id="PF01636">
    <property type="entry name" value="APH"/>
    <property type="match status" value="1"/>
</dbReference>
<dbReference type="Proteomes" id="UP000050509">
    <property type="component" value="Unassembled WGS sequence"/>
</dbReference>
<protein>
    <submittedName>
        <fullName evidence="2">Phosphotransferase</fullName>
    </submittedName>
</protein>
<dbReference type="AlphaFoldDB" id="A0A0N8PSU8"/>
<dbReference type="EMBL" id="LJCR01000190">
    <property type="protein sequence ID" value="KPV53725.1"/>
    <property type="molecule type" value="Genomic_DNA"/>
</dbReference>
<dbReference type="GO" id="GO:0016740">
    <property type="term" value="F:transferase activity"/>
    <property type="evidence" value="ECO:0007669"/>
    <property type="project" value="UniProtKB-KW"/>
</dbReference>
<keyword evidence="3" id="KW-1185">Reference proteome</keyword>
<keyword evidence="2" id="KW-0808">Transferase</keyword>
<feature type="domain" description="Aminoglycoside phosphotransferase" evidence="1">
    <location>
        <begin position="1"/>
        <end position="48"/>
    </location>
</feature>
<gene>
    <name evidence="2" type="ORF">SE17_07910</name>
</gene>